<evidence type="ECO:0000256" key="1">
    <source>
        <dbReference type="PROSITE-ProRule" id="PRU00325"/>
    </source>
</evidence>
<protein>
    <recommendedName>
        <fullName evidence="2">SWIM-type domain-containing protein</fullName>
    </recommendedName>
</protein>
<dbReference type="Proteomes" id="UP000292957">
    <property type="component" value="Unassembled WGS sequence"/>
</dbReference>
<dbReference type="GO" id="GO:0097196">
    <property type="term" value="C:Shu complex"/>
    <property type="evidence" value="ECO:0007669"/>
    <property type="project" value="TreeGrafter"/>
</dbReference>
<accession>A0A4Q9N1D0</accession>
<keyword evidence="1" id="KW-0479">Metal-binding</keyword>
<feature type="domain" description="SWIM-type" evidence="2">
    <location>
        <begin position="81"/>
        <end position="126"/>
    </location>
</feature>
<dbReference type="AlphaFoldDB" id="A0A4Q9N1D0"/>
<dbReference type="PANTHER" id="PTHR28498">
    <property type="entry name" value="ZINC FINGER SWIM DOMAIN-CONTAINING PROTEIN 7"/>
    <property type="match status" value="1"/>
</dbReference>
<gene>
    <name evidence="3" type="ORF">BD311DRAFT_784643</name>
</gene>
<proteinExistence type="predicted"/>
<evidence type="ECO:0000313" key="3">
    <source>
        <dbReference type="EMBL" id="TBU33628.1"/>
    </source>
</evidence>
<dbReference type="PANTHER" id="PTHR28498:SF1">
    <property type="entry name" value="ZINC FINGER SWIM DOMAIN-CONTAINING PROTEIN 7"/>
    <property type="match status" value="1"/>
</dbReference>
<keyword evidence="1" id="KW-0862">Zinc</keyword>
<organism evidence="3">
    <name type="scientific">Dichomitus squalens</name>
    <dbReference type="NCBI Taxonomy" id="114155"/>
    <lineage>
        <taxon>Eukaryota</taxon>
        <taxon>Fungi</taxon>
        <taxon>Dikarya</taxon>
        <taxon>Basidiomycota</taxon>
        <taxon>Agaricomycotina</taxon>
        <taxon>Agaricomycetes</taxon>
        <taxon>Polyporales</taxon>
        <taxon>Polyporaceae</taxon>
        <taxon>Dichomitus</taxon>
    </lineage>
</organism>
<dbReference type="GO" id="GO:0000724">
    <property type="term" value="P:double-strand break repair via homologous recombination"/>
    <property type="evidence" value="ECO:0007669"/>
    <property type="project" value="TreeGrafter"/>
</dbReference>
<name>A0A4Q9N1D0_9APHY</name>
<reference evidence="3" key="1">
    <citation type="submission" date="2019-01" db="EMBL/GenBank/DDBJ databases">
        <title>Draft genome sequences of three monokaryotic isolates of the white-rot basidiomycete fungus Dichomitus squalens.</title>
        <authorList>
            <consortium name="DOE Joint Genome Institute"/>
            <person name="Lopez S.C."/>
            <person name="Andreopoulos B."/>
            <person name="Pangilinan J."/>
            <person name="Lipzen A."/>
            <person name="Riley R."/>
            <person name="Ahrendt S."/>
            <person name="Ng V."/>
            <person name="Barry K."/>
            <person name="Daum C."/>
            <person name="Grigoriev I.V."/>
            <person name="Hilden K.S."/>
            <person name="Makela M.R."/>
            <person name="de Vries R.P."/>
        </authorList>
    </citation>
    <scope>NUCLEOTIDE SEQUENCE [LARGE SCALE GENOMIC DNA]</scope>
    <source>
        <strain evidence="3">OM18370.1</strain>
    </source>
</reference>
<evidence type="ECO:0000259" key="2">
    <source>
        <dbReference type="PROSITE" id="PS50966"/>
    </source>
</evidence>
<dbReference type="Pfam" id="PF04434">
    <property type="entry name" value="SWIM"/>
    <property type="match status" value="1"/>
</dbReference>
<sequence>MASAELATILNQVLEGLTADTIDDSLEKLRFFFPETLLLGALDLIDRDSGKPSTIRIPYIILYKTPWGRPQYEVLGSTATYTVFPGLPPVATATAYCTCPAYAYSVLLSETQIMCKHVLATLLALRLSRCVERPVTADELASMIARQCKV</sequence>
<keyword evidence="1" id="KW-0863">Zinc-finger</keyword>
<dbReference type="GO" id="GO:0008270">
    <property type="term" value="F:zinc ion binding"/>
    <property type="evidence" value="ECO:0007669"/>
    <property type="project" value="UniProtKB-KW"/>
</dbReference>
<dbReference type="PROSITE" id="PS50966">
    <property type="entry name" value="ZF_SWIM"/>
    <property type="match status" value="1"/>
</dbReference>
<dbReference type="InterPro" id="IPR007527">
    <property type="entry name" value="Znf_SWIM"/>
</dbReference>
<dbReference type="OrthoDB" id="337581at2759"/>
<dbReference type="EMBL" id="ML143390">
    <property type="protein sequence ID" value="TBU33628.1"/>
    <property type="molecule type" value="Genomic_DNA"/>
</dbReference>